<dbReference type="Proteomes" id="UP000034799">
    <property type="component" value="Unassembled WGS sequence"/>
</dbReference>
<dbReference type="GO" id="GO:0016740">
    <property type="term" value="F:transferase activity"/>
    <property type="evidence" value="ECO:0007669"/>
    <property type="project" value="UniProtKB-KW"/>
</dbReference>
<dbReference type="Pfam" id="PF02686">
    <property type="entry name" value="GatC"/>
    <property type="match status" value="1"/>
</dbReference>
<name>A0A0G0Q6K6_9BACT</name>
<dbReference type="NCBIfam" id="TIGR00135">
    <property type="entry name" value="gatC"/>
    <property type="match status" value="1"/>
</dbReference>
<organism evidence="1 2">
    <name type="scientific">candidate division WS6 bacterium GW2011_GWF2_39_15</name>
    <dbReference type="NCBI Taxonomy" id="1619100"/>
    <lineage>
        <taxon>Bacteria</taxon>
        <taxon>Candidatus Dojkabacteria</taxon>
    </lineage>
</organism>
<protein>
    <submittedName>
        <fullName evidence="1">Aspartyl/glutamyl-tRNA(Asn/Gln) amidotransferase subunit C</fullName>
    </submittedName>
</protein>
<sequence length="98" mass="11205">MNPKDKITIEEVKKIAQLAHINVDDMEAEKYAKQIGDILAYVEKLKEVDTEGYEFKSQTDLINVFREDIPEPSLEQKEVVKNRQKKSKGGSLVIKSVL</sequence>
<evidence type="ECO:0000313" key="2">
    <source>
        <dbReference type="Proteomes" id="UP000034799"/>
    </source>
</evidence>
<dbReference type="STRING" id="1619100.UT34_C0001G0090"/>
<gene>
    <name evidence="1" type="ORF">UT34_C0001G0090</name>
</gene>
<dbReference type="SUPFAM" id="SSF141000">
    <property type="entry name" value="Glu-tRNAGln amidotransferase C subunit"/>
    <property type="match status" value="1"/>
</dbReference>
<dbReference type="InterPro" id="IPR036113">
    <property type="entry name" value="Asp/Glu-ADT_sf_sub_c"/>
</dbReference>
<dbReference type="EMBL" id="LBWK01000001">
    <property type="protein sequence ID" value="KKR06050.1"/>
    <property type="molecule type" value="Genomic_DNA"/>
</dbReference>
<keyword evidence="1" id="KW-0808">Transferase</keyword>
<evidence type="ECO:0000313" key="1">
    <source>
        <dbReference type="EMBL" id="KKR06050.1"/>
    </source>
</evidence>
<dbReference type="InterPro" id="IPR003837">
    <property type="entry name" value="GatC"/>
</dbReference>
<dbReference type="GO" id="GO:0006450">
    <property type="term" value="P:regulation of translational fidelity"/>
    <property type="evidence" value="ECO:0007669"/>
    <property type="project" value="InterPro"/>
</dbReference>
<comment type="caution">
    <text evidence="1">The sequence shown here is derived from an EMBL/GenBank/DDBJ whole genome shotgun (WGS) entry which is preliminary data.</text>
</comment>
<dbReference type="Gene3D" id="1.10.20.60">
    <property type="entry name" value="Glu-tRNAGln amidotransferase C subunit, N-terminal domain"/>
    <property type="match status" value="1"/>
</dbReference>
<dbReference type="AlphaFoldDB" id="A0A0G0Q6K6"/>
<proteinExistence type="predicted"/>
<accession>A0A0G0Q6K6</accession>
<reference evidence="1 2" key="1">
    <citation type="journal article" date="2015" name="Nature">
        <title>rRNA introns, odd ribosomes, and small enigmatic genomes across a large radiation of phyla.</title>
        <authorList>
            <person name="Brown C.T."/>
            <person name="Hug L.A."/>
            <person name="Thomas B.C."/>
            <person name="Sharon I."/>
            <person name="Castelle C.J."/>
            <person name="Singh A."/>
            <person name="Wilkins M.J."/>
            <person name="Williams K.H."/>
            <person name="Banfield J.F."/>
        </authorList>
    </citation>
    <scope>NUCLEOTIDE SEQUENCE [LARGE SCALE GENOMIC DNA]</scope>
</reference>